<dbReference type="CDD" id="cd00609">
    <property type="entry name" value="AAT_like"/>
    <property type="match status" value="1"/>
</dbReference>
<evidence type="ECO:0000259" key="1">
    <source>
        <dbReference type="Pfam" id="PF00155"/>
    </source>
</evidence>
<organism evidence="2">
    <name type="scientific">uncultured Desulfobacteraceae bacterium</name>
    <dbReference type="NCBI Taxonomy" id="218296"/>
    <lineage>
        <taxon>Bacteria</taxon>
        <taxon>Pseudomonadati</taxon>
        <taxon>Thermodesulfobacteriota</taxon>
        <taxon>Desulfobacteria</taxon>
        <taxon>Desulfobacterales</taxon>
        <taxon>Desulfobacteraceae</taxon>
        <taxon>environmental samples</taxon>
    </lineage>
</organism>
<keyword evidence="2" id="KW-0808">Transferase</keyword>
<dbReference type="SUPFAM" id="SSF53383">
    <property type="entry name" value="PLP-dependent transferases"/>
    <property type="match status" value="1"/>
</dbReference>
<gene>
    <name evidence="2" type="ORF">EPICR_20343</name>
</gene>
<sequence length="373" mass="41209">MKLHPFRLERYFARHEFSAPYLLCASDCESMEIGDLLALEPDAHDRFMSLSMGYTDSRGDPGLRHGIAGLYEDMGADRILAHSGAEEAIFNFMNVALEPGDHIIVHAPFYQSLGEVARGVGAGVSEWRGDPNRGWEPDIEVLKRSLTPRTRVVVVNFPHNPTGFLPSPAFARELSALSDAHGFVIFSDEVYRGLELDPSRRLPAFADLNPRAVSLGVMSKTYGLAGLRIGWVATRNDALFRELAAFKDYTTICASAPGEFLATLALRHGEAIAARNLHIIRENLDRLDLFFDSHADLFRWRRPEAGSIAFPTLLKGDADEFCADLLEKAGVLLLPGSLYGPGLNSFRIGFGRKNLPGALDRFEDYLQATQKGS</sequence>
<dbReference type="Gene3D" id="3.90.1150.10">
    <property type="entry name" value="Aspartate Aminotransferase, domain 1"/>
    <property type="match status" value="1"/>
</dbReference>
<dbReference type="PANTHER" id="PTHR43510:SF1">
    <property type="entry name" value="AMINOTRANSFERASE FUNCTION, HYPOTHETICAL (EUROFUNG)"/>
    <property type="match status" value="1"/>
</dbReference>
<accession>A0A484HLV8</accession>
<proteinExistence type="predicted"/>
<dbReference type="InterPro" id="IPR015422">
    <property type="entry name" value="PyrdxlP-dep_Trfase_small"/>
</dbReference>
<protein>
    <submittedName>
        <fullName evidence="2">Aspartate/methionine/tyrosine aminotransferase</fullName>
    </submittedName>
</protein>
<dbReference type="AlphaFoldDB" id="A0A484HLV8"/>
<feature type="domain" description="Aminotransferase class I/classII large" evidence="1">
    <location>
        <begin position="52"/>
        <end position="350"/>
    </location>
</feature>
<dbReference type="PANTHER" id="PTHR43510">
    <property type="entry name" value="AMINOTRANSFERASE FUNCTION, HYPOTHETICAL (EUROFUNG)"/>
    <property type="match status" value="1"/>
</dbReference>
<evidence type="ECO:0000313" key="2">
    <source>
        <dbReference type="EMBL" id="VEN73873.1"/>
    </source>
</evidence>
<name>A0A484HLV8_9BACT</name>
<dbReference type="Pfam" id="PF00155">
    <property type="entry name" value="Aminotran_1_2"/>
    <property type="match status" value="1"/>
</dbReference>
<dbReference type="Gene3D" id="3.40.640.10">
    <property type="entry name" value="Type I PLP-dependent aspartate aminotransferase-like (Major domain)"/>
    <property type="match status" value="1"/>
</dbReference>
<dbReference type="GO" id="GO:0030170">
    <property type="term" value="F:pyridoxal phosphate binding"/>
    <property type="evidence" value="ECO:0007669"/>
    <property type="project" value="InterPro"/>
</dbReference>
<dbReference type="InterPro" id="IPR004839">
    <property type="entry name" value="Aminotransferase_I/II_large"/>
</dbReference>
<dbReference type="InterPro" id="IPR015421">
    <property type="entry name" value="PyrdxlP-dep_Trfase_major"/>
</dbReference>
<reference evidence="2" key="1">
    <citation type="submission" date="2019-01" db="EMBL/GenBank/DDBJ databases">
        <authorList>
            <consortium name="Genoscope - CEA"/>
            <person name="William W."/>
        </authorList>
    </citation>
    <scope>NUCLEOTIDE SEQUENCE</scope>
    <source>
        <strain evidence="2">CR-1</strain>
    </source>
</reference>
<dbReference type="InterPro" id="IPR015424">
    <property type="entry name" value="PyrdxlP-dep_Trfase"/>
</dbReference>
<keyword evidence="2" id="KW-0032">Aminotransferase</keyword>
<dbReference type="GO" id="GO:0008483">
    <property type="term" value="F:transaminase activity"/>
    <property type="evidence" value="ECO:0007669"/>
    <property type="project" value="UniProtKB-KW"/>
</dbReference>
<dbReference type="EMBL" id="CAACVI010000012">
    <property type="protein sequence ID" value="VEN73873.1"/>
    <property type="molecule type" value="Genomic_DNA"/>
</dbReference>